<sequence length="90" mass="10559">MTWKVELYDDAKRELRKLDHQAARRVLRFLNDRIAGSDDPRAIEDALKGSRLGDLWRYRVGDYRIIADIQDGIVTVLVLHVGHRREVYRG</sequence>
<reference evidence="3 4" key="1">
    <citation type="submission" date="2020-07" db="EMBL/GenBank/DDBJ databases">
        <title>Sequencing the genomes of 1000 actinobacteria strains.</title>
        <authorList>
            <person name="Klenk H.-P."/>
        </authorList>
    </citation>
    <scope>NUCLEOTIDE SEQUENCE [LARGE SCALE GENOMIC DNA]</scope>
    <source>
        <strain evidence="3 4">DSM 44442</strain>
    </source>
</reference>
<keyword evidence="2" id="KW-1277">Toxin-antitoxin system</keyword>
<dbReference type="Pfam" id="PF05016">
    <property type="entry name" value="ParE_toxin"/>
    <property type="match status" value="1"/>
</dbReference>
<evidence type="ECO:0000256" key="2">
    <source>
        <dbReference type="ARBA" id="ARBA00022649"/>
    </source>
</evidence>
<gene>
    <name evidence="3" type="ORF">HNR10_001412</name>
</gene>
<evidence type="ECO:0000313" key="4">
    <source>
        <dbReference type="Proteomes" id="UP000572051"/>
    </source>
</evidence>
<dbReference type="EMBL" id="JACCFS010000001">
    <property type="protein sequence ID" value="NYJ33531.1"/>
    <property type="molecule type" value="Genomic_DNA"/>
</dbReference>
<proteinExistence type="inferred from homology"/>
<organism evidence="3 4">
    <name type="scientific">Nocardiopsis aegyptia</name>
    <dbReference type="NCBI Taxonomy" id="220378"/>
    <lineage>
        <taxon>Bacteria</taxon>
        <taxon>Bacillati</taxon>
        <taxon>Actinomycetota</taxon>
        <taxon>Actinomycetes</taxon>
        <taxon>Streptosporangiales</taxon>
        <taxon>Nocardiopsidaceae</taxon>
        <taxon>Nocardiopsis</taxon>
    </lineage>
</organism>
<dbReference type="PANTHER" id="PTHR35601:SF1">
    <property type="entry name" value="TOXIN RELE"/>
    <property type="match status" value="1"/>
</dbReference>
<dbReference type="PANTHER" id="PTHR35601">
    <property type="entry name" value="TOXIN RELE"/>
    <property type="match status" value="1"/>
</dbReference>
<dbReference type="RefSeq" id="WP_179821763.1">
    <property type="nucleotide sequence ID" value="NZ_JACCFS010000001.1"/>
</dbReference>
<keyword evidence="4" id="KW-1185">Reference proteome</keyword>
<dbReference type="SUPFAM" id="SSF143011">
    <property type="entry name" value="RelE-like"/>
    <property type="match status" value="1"/>
</dbReference>
<name>A0A7Z0EKY2_9ACTN</name>
<evidence type="ECO:0000313" key="3">
    <source>
        <dbReference type="EMBL" id="NYJ33531.1"/>
    </source>
</evidence>
<dbReference type="Gene3D" id="3.30.2310.20">
    <property type="entry name" value="RelE-like"/>
    <property type="match status" value="1"/>
</dbReference>
<accession>A0A7Z0EKY2</accession>
<dbReference type="Proteomes" id="UP000572051">
    <property type="component" value="Unassembled WGS sequence"/>
</dbReference>
<comment type="similarity">
    <text evidence="1">Belongs to the RelE toxin family.</text>
</comment>
<dbReference type="AlphaFoldDB" id="A0A7Z0EKY2"/>
<dbReference type="InterPro" id="IPR035093">
    <property type="entry name" value="RelE/ParE_toxin_dom_sf"/>
</dbReference>
<evidence type="ECO:0000256" key="1">
    <source>
        <dbReference type="ARBA" id="ARBA00006226"/>
    </source>
</evidence>
<protein>
    <submittedName>
        <fullName evidence="3">mRNA interferase RelE/StbE</fullName>
    </submittedName>
</protein>
<comment type="caution">
    <text evidence="3">The sequence shown here is derived from an EMBL/GenBank/DDBJ whole genome shotgun (WGS) entry which is preliminary data.</text>
</comment>
<dbReference type="InterPro" id="IPR007712">
    <property type="entry name" value="RelE/ParE_toxin"/>
</dbReference>